<dbReference type="InterPro" id="IPR047640">
    <property type="entry name" value="RpiR-like"/>
</dbReference>
<dbReference type="PANTHER" id="PTHR30514:SF18">
    <property type="entry name" value="RPIR-FAMILY TRANSCRIPTIONAL REGULATOR"/>
    <property type="match status" value="1"/>
</dbReference>
<dbReference type="PROSITE" id="PS51071">
    <property type="entry name" value="HTH_RPIR"/>
    <property type="match status" value="1"/>
</dbReference>
<dbReference type="PROSITE" id="PS51464">
    <property type="entry name" value="SIS"/>
    <property type="match status" value="1"/>
</dbReference>
<reference evidence="7" key="1">
    <citation type="submission" date="2017-05" db="EMBL/GenBank/DDBJ databases">
        <authorList>
            <person name="Rodrigo-Torres L."/>
            <person name="Arahal R. D."/>
            <person name="Lucena T."/>
        </authorList>
    </citation>
    <scope>NUCLEOTIDE SEQUENCE [LARGE SCALE GENOMIC DNA]</scope>
    <source>
        <strain evidence="7">CECT 8715</strain>
    </source>
</reference>
<dbReference type="InterPro" id="IPR001347">
    <property type="entry name" value="SIS_dom"/>
</dbReference>
<evidence type="ECO:0000313" key="6">
    <source>
        <dbReference type="EMBL" id="SMX34152.1"/>
    </source>
</evidence>
<feature type="domain" description="HTH rpiR-type" evidence="4">
    <location>
        <begin position="6"/>
        <end position="82"/>
    </location>
</feature>
<evidence type="ECO:0000256" key="2">
    <source>
        <dbReference type="ARBA" id="ARBA00023125"/>
    </source>
</evidence>
<proteinExistence type="predicted"/>
<feature type="domain" description="SIS" evidence="5">
    <location>
        <begin position="131"/>
        <end position="268"/>
    </location>
</feature>
<dbReference type="InterPro" id="IPR046348">
    <property type="entry name" value="SIS_dom_sf"/>
</dbReference>
<keyword evidence="1" id="KW-0805">Transcription regulation</keyword>
<dbReference type="SUPFAM" id="SSF46689">
    <property type="entry name" value="Homeodomain-like"/>
    <property type="match status" value="1"/>
</dbReference>
<dbReference type="Gene3D" id="3.40.50.10490">
    <property type="entry name" value="Glucose-6-phosphate isomerase like protein, domain 1"/>
    <property type="match status" value="1"/>
</dbReference>
<evidence type="ECO:0000259" key="4">
    <source>
        <dbReference type="PROSITE" id="PS51071"/>
    </source>
</evidence>
<dbReference type="CDD" id="cd05013">
    <property type="entry name" value="SIS_RpiR"/>
    <property type="match status" value="1"/>
</dbReference>
<organism evidence="6 7">
    <name type="scientific">Ruegeria arenilitoris</name>
    <dbReference type="NCBI Taxonomy" id="1173585"/>
    <lineage>
        <taxon>Bacteria</taxon>
        <taxon>Pseudomonadati</taxon>
        <taxon>Pseudomonadota</taxon>
        <taxon>Alphaproteobacteria</taxon>
        <taxon>Rhodobacterales</taxon>
        <taxon>Roseobacteraceae</taxon>
        <taxon>Ruegeria</taxon>
    </lineage>
</organism>
<keyword evidence="7" id="KW-1185">Reference proteome</keyword>
<gene>
    <name evidence="6" type="ORF">RUA8715_00335</name>
</gene>
<evidence type="ECO:0000256" key="1">
    <source>
        <dbReference type="ARBA" id="ARBA00023015"/>
    </source>
</evidence>
<dbReference type="InterPro" id="IPR000281">
    <property type="entry name" value="HTH_RpiR"/>
</dbReference>
<dbReference type="Pfam" id="PF01380">
    <property type="entry name" value="SIS"/>
    <property type="match status" value="1"/>
</dbReference>
<dbReference type="RefSeq" id="WP_093961922.1">
    <property type="nucleotide sequence ID" value="NZ_FXYG01000001.1"/>
</dbReference>
<keyword evidence="2 6" id="KW-0238">DNA-binding</keyword>
<dbReference type="Proteomes" id="UP000202485">
    <property type="component" value="Unassembled WGS sequence"/>
</dbReference>
<evidence type="ECO:0000313" key="7">
    <source>
        <dbReference type="Proteomes" id="UP000202485"/>
    </source>
</evidence>
<sequence>MTPPTHHLMDRLRREIDHLPTQLQAATKYIIDHPGDFGIDSIRVSAEKIGVSTNVIVRLAQHLGFDGFEAFRRPFRRDLVTDSEDRLSRDWLTQLNAGDAIASAQANYARNEMNVVSRSLRQLDPGKVRSAVTLMSDAPQCLVTATRASYALAYYFHYAGRMAHPGMQLIPRHMGSAIDDLLSAGETDCLFAITVHPYSADTIRAIRFARERGMRVVLLADSDVIAPGVEADVTLTISTRSQHQFSSFSGAMAVLEVLLSHLFAIKGDAAYHRVQDYQKAREDAGAYWQPKRLPRVAKKK</sequence>
<dbReference type="OrthoDB" id="9814676at2"/>
<dbReference type="EMBL" id="FXYG01000001">
    <property type="protein sequence ID" value="SMX34152.1"/>
    <property type="molecule type" value="Genomic_DNA"/>
</dbReference>
<dbReference type="GO" id="GO:0097367">
    <property type="term" value="F:carbohydrate derivative binding"/>
    <property type="evidence" value="ECO:0007669"/>
    <property type="project" value="InterPro"/>
</dbReference>
<dbReference type="InterPro" id="IPR009057">
    <property type="entry name" value="Homeodomain-like_sf"/>
</dbReference>
<dbReference type="GO" id="GO:0003700">
    <property type="term" value="F:DNA-binding transcription factor activity"/>
    <property type="evidence" value="ECO:0007669"/>
    <property type="project" value="InterPro"/>
</dbReference>
<protein>
    <submittedName>
        <fullName evidence="6">Putative DNA-binding transcriptional regulator</fullName>
    </submittedName>
</protein>
<dbReference type="PANTHER" id="PTHR30514">
    <property type="entry name" value="GLUCOKINASE"/>
    <property type="match status" value="1"/>
</dbReference>
<keyword evidence="3" id="KW-0804">Transcription</keyword>
<dbReference type="GO" id="GO:1901135">
    <property type="term" value="P:carbohydrate derivative metabolic process"/>
    <property type="evidence" value="ECO:0007669"/>
    <property type="project" value="InterPro"/>
</dbReference>
<evidence type="ECO:0000259" key="5">
    <source>
        <dbReference type="PROSITE" id="PS51464"/>
    </source>
</evidence>
<dbReference type="InterPro" id="IPR035472">
    <property type="entry name" value="RpiR-like_SIS"/>
</dbReference>
<dbReference type="AlphaFoldDB" id="A0A238JWF4"/>
<dbReference type="InterPro" id="IPR036388">
    <property type="entry name" value="WH-like_DNA-bd_sf"/>
</dbReference>
<dbReference type="GO" id="GO:0003677">
    <property type="term" value="F:DNA binding"/>
    <property type="evidence" value="ECO:0007669"/>
    <property type="project" value="UniProtKB-KW"/>
</dbReference>
<dbReference type="Pfam" id="PF01418">
    <property type="entry name" value="HTH_6"/>
    <property type="match status" value="1"/>
</dbReference>
<name>A0A238JWF4_9RHOB</name>
<dbReference type="Gene3D" id="1.10.10.10">
    <property type="entry name" value="Winged helix-like DNA-binding domain superfamily/Winged helix DNA-binding domain"/>
    <property type="match status" value="1"/>
</dbReference>
<evidence type="ECO:0000256" key="3">
    <source>
        <dbReference type="ARBA" id="ARBA00023163"/>
    </source>
</evidence>
<dbReference type="SUPFAM" id="SSF53697">
    <property type="entry name" value="SIS domain"/>
    <property type="match status" value="1"/>
</dbReference>
<accession>A0A238JWF4</accession>